<dbReference type="Gene3D" id="2.120.10.30">
    <property type="entry name" value="TolB, C-terminal domain"/>
    <property type="match status" value="1"/>
</dbReference>
<organism evidence="1 2">
    <name type="scientific">Peptoclostridium litorale DSM 5388</name>
    <dbReference type="NCBI Taxonomy" id="1121324"/>
    <lineage>
        <taxon>Bacteria</taxon>
        <taxon>Bacillati</taxon>
        <taxon>Bacillota</taxon>
        <taxon>Clostridia</taxon>
        <taxon>Peptostreptococcales</taxon>
        <taxon>Peptoclostridiaceae</taxon>
        <taxon>Peptoclostridium</taxon>
    </lineage>
</organism>
<dbReference type="EMBL" id="JJMM01000010">
    <property type="protein sequence ID" value="KDR95467.1"/>
    <property type="molecule type" value="Genomic_DNA"/>
</dbReference>
<evidence type="ECO:0000313" key="2">
    <source>
        <dbReference type="Proteomes" id="UP000027946"/>
    </source>
</evidence>
<protein>
    <submittedName>
        <fullName evidence="1">Uncharacterized protein</fullName>
    </submittedName>
</protein>
<sequence>MNLCFFGKVELKKVIWYMKKIKLSIYLLLISTLILYSGCAKEAETDRRTIQKGEKKITVIPDTNYTVGEDVVENIKVHENLKGYGWIGEGSILGIPADENGQIETEGEVCDIRNIPNLEEKIISAENLPYQHINISPDKKHIFYVNEARQKGYILDLEGNIKAEAKGPYAGELGEAVWFDNEGLVMPYKDSGFYSITAGGKEMKIEGVEDEEHISKAVKLGSSIYYSTQIGLDRKMKVYDMSAGEKKLFIEGRVTNFYLSPPNDRFIVETHNINQDKTMLLIADLEGKNKDTVAEGRMIYGTSWSPDGLKFAYVLNSRGEEDEGLFIIDIEKRKRSHISAVYLDLGSDIKWNPSGDKMMISSGEVQDGKWIDNTHVITLK</sequence>
<accession>A0A069RMQ6</accession>
<dbReference type="SUPFAM" id="SSF69304">
    <property type="entry name" value="Tricorn protease N-terminal domain"/>
    <property type="match status" value="1"/>
</dbReference>
<dbReference type="STRING" id="1121324.CLIT_10c01940"/>
<keyword evidence="2" id="KW-1185">Reference proteome</keyword>
<name>A0A069RMQ6_PEPLI</name>
<evidence type="ECO:0000313" key="1">
    <source>
        <dbReference type="EMBL" id="KDR95467.1"/>
    </source>
</evidence>
<dbReference type="eggNOG" id="COG0823">
    <property type="taxonomic scope" value="Bacteria"/>
</dbReference>
<dbReference type="PANTHER" id="PTHR36842">
    <property type="entry name" value="PROTEIN TOLB HOMOLOG"/>
    <property type="match status" value="1"/>
</dbReference>
<dbReference type="InterPro" id="IPR011042">
    <property type="entry name" value="6-blade_b-propeller_TolB-like"/>
</dbReference>
<gene>
    <name evidence="1" type="ORF">CLIT_10c01940</name>
</gene>
<dbReference type="PANTHER" id="PTHR36842:SF1">
    <property type="entry name" value="PROTEIN TOLB"/>
    <property type="match status" value="1"/>
</dbReference>
<reference evidence="1 2" key="1">
    <citation type="submission" date="2014-03" db="EMBL/GenBank/DDBJ databases">
        <title>Genome sequence of Clostridium litorale W6, DSM 5388.</title>
        <authorList>
            <person name="Poehlein A."/>
            <person name="Jagirdar A."/>
            <person name="Khonsari B."/>
            <person name="Chibani C.M."/>
            <person name="Gutierrez Gutierrez D.A."/>
            <person name="Davydova E."/>
            <person name="Alghaithi H.S."/>
            <person name="Nair K.P."/>
            <person name="Dhamotharan K."/>
            <person name="Chandran L."/>
            <person name="G W."/>
            <person name="Daniel R."/>
        </authorList>
    </citation>
    <scope>NUCLEOTIDE SEQUENCE [LARGE SCALE GENOMIC DNA]</scope>
    <source>
        <strain evidence="1 2">W6</strain>
    </source>
</reference>
<dbReference type="AlphaFoldDB" id="A0A069RMQ6"/>
<proteinExistence type="predicted"/>
<comment type="caution">
    <text evidence="1">The sequence shown here is derived from an EMBL/GenBank/DDBJ whole genome shotgun (WGS) entry which is preliminary data.</text>
</comment>
<dbReference type="Proteomes" id="UP000027946">
    <property type="component" value="Unassembled WGS sequence"/>
</dbReference>